<accession>A0AAE7BQ31</accession>
<reference evidence="7 8" key="1">
    <citation type="journal article" date="2019" name="Nat. Med.">
        <title>Preventing dysbiosis of the neonatal mouse intestinal microbiome protects against late-onset sepsis.</title>
        <authorList>
            <person name="Singer J.R."/>
            <person name="Blosser E.G."/>
            <person name="Zindl C.L."/>
            <person name="Silberger D.J."/>
            <person name="Conlan S."/>
            <person name="Laufer V.A."/>
            <person name="DiToro D."/>
            <person name="Deming C."/>
            <person name="Kumar R."/>
            <person name="Morrow C.D."/>
            <person name="Segre J.A."/>
            <person name="Gray M.J."/>
            <person name="Randolph D.A."/>
            <person name="Weaver C.T."/>
        </authorList>
    </citation>
    <scope>NUCLEOTIDE SEQUENCE [LARGE SCALE GENOMIC DNA]</scope>
    <source>
        <strain evidence="7 8">V10</strain>
    </source>
</reference>
<evidence type="ECO:0000256" key="5">
    <source>
        <dbReference type="ARBA" id="ARBA00022989"/>
    </source>
</evidence>
<dbReference type="InterPro" id="IPR000917">
    <property type="entry name" value="Sulfatase_N"/>
</dbReference>
<dbReference type="EMBL" id="CP040852">
    <property type="protein sequence ID" value="QIA89349.1"/>
    <property type="molecule type" value="Genomic_DNA"/>
</dbReference>
<protein>
    <submittedName>
        <fullName evidence="7">Uncharacterized protein</fullName>
    </submittedName>
</protein>
<name>A0AAE7BQ31_9LACO</name>
<dbReference type="CDD" id="cd16015">
    <property type="entry name" value="LTA_synthase"/>
    <property type="match status" value="1"/>
</dbReference>
<dbReference type="AlphaFoldDB" id="A0AAE7BQ31"/>
<evidence type="ECO:0000256" key="2">
    <source>
        <dbReference type="ARBA" id="ARBA00004936"/>
    </source>
</evidence>
<dbReference type="InterPro" id="IPR017850">
    <property type="entry name" value="Alkaline_phosphatase_core_sf"/>
</dbReference>
<dbReference type="SUPFAM" id="SSF53649">
    <property type="entry name" value="Alkaline phosphatase-like"/>
    <property type="match status" value="1"/>
</dbReference>
<comment type="pathway">
    <text evidence="2">Cell wall biogenesis; lipoteichoic acid biosynthesis.</text>
</comment>
<evidence type="ECO:0000256" key="1">
    <source>
        <dbReference type="ARBA" id="ARBA00004651"/>
    </source>
</evidence>
<evidence type="ECO:0000313" key="7">
    <source>
        <dbReference type="EMBL" id="QIA89349.1"/>
    </source>
</evidence>
<evidence type="ECO:0000256" key="3">
    <source>
        <dbReference type="ARBA" id="ARBA00022475"/>
    </source>
</evidence>
<evidence type="ECO:0000256" key="6">
    <source>
        <dbReference type="ARBA" id="ARBA00023136"/>
    </source>
</evidence>
<dbReference type="Gene3D" id="3.40.720.10">
    <property type="entry name" value="Alkaline Phosphatase, subunit A"/>
    <property type="match status" value="1"/>
</dbReference>
<evidence type="ECO:0000313" key="8">
    <source>
        <dbReference type="Proteomes" id="UP000463931"/>
    </source>
</evidence>
<organism evidence="7 8">
    <name type="scientific">Ligilactobacillus murinus</name>
    <dbReference type="NCBI Taxonomy" id="1622"/>
    <lineage>
        <taxon>Bacteria</taxon>
        <taxon>Bacillati</taxon>
        <taxon>Bacillota</taxon>
        <taxon>Bacilli</taxon>
        <taxon>Lactobacillales</taxon>
        <taxon>Lactobacillaceae</taxon>
        <taxon>Ligilactobacillus</taxon>
    </lineage>
</organism>
<dbReference type="PANTHER" id="PTHR47371:SF3">
    <property type="entry name" value="PHOSPHOGLYCEROL TRANSFERASE I"/>
    <property type="match status" value="1"/>
</dbReference>
<sequence length="1002" mass="114204">MTKDKIYSVQDKKKGISRFKVDLLIYGLILLTAFSSLYWQHAPQIFWQETLSKKYLIANVIHGFSVTSIPIILLLLGYFMTRIRKIGIFQAWGFLVIGTWCCLLVTCFLQDSTWIGHFYNVLFPFLRNTSPLFSGILLAILTNKIVAERLMNNRYAYYIFFFIAFGVPTIFGKDIFNYNGGTTALYAWMVFTLGANLPNSELPKKAWYFLTSVSAIVLVIMLVIMPLISEGTHGDLSTATRLTDAANLFTMLFSFYLVRLLLPPRLNRVQLFSLLGSVLFSASSFLIEALNTANEKATWGIRYLELFEAILVSLVIWSVVHIYVKSKFFIKLSKLDKMLDSWHLADLENNIKLTLVKTKRSLRSHKLMLIVSGVMLVLAYISMVVTNVGGRVADTIEGDKSYNALTYAILQRPQIIVINALLFVGLYLFLRGLTNSFWVSFLISDYLIVIWCIATYLKIASRREPILPSEVVMLGAYRNLLNMVPHWLLLLGGATLVILLFVVIWLSWKVKVKKLSLKTHIKYVMIPTVIVCSSFFWNHDDFILKKPMKMLGIDPTFYNQLNGAQINGPTLQFLNNLDVVIMKRPEGYSKTKVEEIVTKYRIRANELNKTRTNDLSKQTIIFNLSESFSDPNHVKDTKLKGDPIPYIHQLMSETTSGYMISSGFGGGTANIEYMTMTGLPLANFSPTLSTPYTQLVSTHSYNPSIVNSFSNAVAIHPYVGNFYSRPKAYENLGFNDFIYLGSKTKIKHQEKIQNNPYLSDKVAYANTLDVINENKANGQFINLVTMQNHMPYNKAYYSDNTKFEVEEAVGLNDEIREQINNFATGIHYTDKYVAEFIERLEAIDKPITLVFYGDHLPGMYANDMAKDGLNLHETDYFIYSNKVAREQGARTNLMKTRYISPNDFPAMVAETTNSKVSPYYALLTDIYQSLPAFYIGTESNDTSVRNVEYVTEDEKIVNEQNLTEEQKELLSDLRIIQYDITAGKNYVKDTDFMKIQSSDGDE</sequence>
<dbReference type="Pfam" id="PF00884">
    <property type="entry name" value="Sulfatase"/>
    <property type="match status" value="1"/>
</dbReference>
<comment type="subcellular location">
    <subcellularLocation>
        <location evidence="1">Cell membrane</location>
        <topology evidence="1">Multi-pass membrane protein</topology>
    </subcellularLocation>
</comment>
<dbReference type="InterPro" id="IPR050448">
    <property type="entry name" value="OpgB/LTA_synthase_biosynth"/>
</dbReference>
<dbReference type="Proteomes" id="UP000463931">
    <property type="component" value="Chromosome"/>
</dbReference>
<keyword evidence="6" id="KW-0472">Membrane</keyword>
<gene>
    <name evidence="7" type="ORF">FEE40_03680</name>
</gene>
<keyword evidence="4" id="KW-0812">Transmembrane</keyword>
<keyword evidence="5" id="KW-1133">Transmembrane helix</keyword>
<dbReference type="PANTHER" id="PTHR47371">
    <property type="entry name" value="LIPOTEICHOIC ACID SYNTHASE"/>
    <property type="match status" value="1"/>
</dbReference>
<keyword evidence="3" id="KW-1003">Cell membrane</keyword>
<proteinExistence type="predicted"/>
<evidence type="ECO:0000256" key="4">
    <source>
        <dbReference type="ARBA" id="ARBA00022692"/>
    </source>
</evidence>
<dbReference type="GO" id="GO:0005886">
    <property type="term" value="C:plasma membrane"/>
    <property type="evidence" value="ECO:0007669"/>
    <property type="project" value="UniProtKB-SubCell"/>
</dbReference>